<feature type="compositionally biased region" description="Low complexity" evidence="2">
    <location>
        <begin position="747"/>
        <end position="762"/>
    </location>
</feature>
<accession>A0AAV6H6B4</accession>
<evidence type="ECO:0000313" key="5">
    <source>
        <dbReference type="Proteomes" id="UP000823561"/>
    </source>
</evidence>
<feature type="compositionally biased region" description="Low complexity" evidence="2">
    <location>
        <begin position="557"/>
        <end position="572"/>
    </location>
</feature>
<dbReference type="Proteomes" id="UP000823561">
    <property type="component" value="Chromosome 5"/>
</dbReference>
<comment type="caution">
    <text evidence="4">The sequence shown here is derived from an EMBL/GenBank/DDBJ whole genome shotgun (WGS) entry which is preliminary data.</text>
</comment>
<dbReference type="PANTHER" id="PTHR34488">
    <property type="entry name" value="SI:CH211-245H14.1-RELATED"/>
    <property type="match status" value="1"/>
</dbReference>
<evidence type="ECO:0000313" key="4">
    <source>
        <dbReference type="EMBL" id="KAG5280916.1"/>
    </source>
</evidence>
<gene>
    <name evidence="4" type="ORF">AALO_G00065420</name>
</gene>
<feature type="coiled-coil region" evidence="1">
    <location>
        <begin position="164"/>
        <end position="335"/>
    </location>
</feature>
<feature type="compositionally biased region" description="Basic residues" evidence="2">
    <location>
        <begin position="763"/>
        <end position="773"/>
    </location>
</feature>
<name>A0AAV6H6B4_9TELE</name>
<feature type="region of interest" description="Disordered" evidence="2">
    <location>
        <begin position="547"/>
        <end position="572"/>
    </location>
</feature>
<keyword evidence="3" id="KW-1133">Transmembrane helix</keyword>
<feature type="compositionally biased region" description="Polar residues" evidence="2">
    <location>
        <begin position="597"/>
        <end position="613"/>
    </location>
</feature>
<feature type="region of interest" description="Disordered" evidence="2">
    <location>
        <begin position="376"/>
        <end position="396"/>
    </location>
</feature>
<keyword evidence="3" id="KW-0812">Transmembrane</keyword>
<dbReference type="EMBL" id="JADWDJ010000005">
    <property type="protein sequence ID" value="KAG5280916.1"/>
    <property type="molecule type" value="Genomic_DNA"/>
</dbReference>
<evidence type="ECO:0000256" key="1">
    <source>
        <dbReference type="SAM" id="Coils"/>
    </source>
</evidence>
<evidence type="ECO:0000256" key="3">
    <source>
        <dbReference type="SAM" id="Phobius"/>
    </source>
</evidence>
<feature type="transmembrane region" description="Helical" evidence="3">
    <location>
        <begin position="429"/>
        <end position="450"/>
    </location>
</feature>
<keyword evidence="5" id="KW-1185">Reference proteome</keyword>
<evidence type="ECO:0000256" key="2">
    <source>
        <dbReference type="SAM" id="MobiDB-lite"/>
    </source>
</evidence>
<feature type="compositionally biased region" description="Low complexity" evidence="2">
    <location>
        <begin position="725"/>
        <end position="738"/>
    </location>
</feature>
<feature type="region of interest" description="Disordered" evidence="2">
    <location>
        <begin position="401"/>
        <end position="420"/>
    </location>
</feature>
<dbReference type="Gene3D" id="1.10.287.1490">
    <property type="match status" value="1"/>
</dbReference>
<feature type="region of interest" description="Disordered" evidence="2">
    <location>
        <begin position="593"/>
        <end position="773"/>
    </location>
</feature>
<reference evidence="4" key="1">
    <citation type="submission" date="2020-10" db="EMBL/GenBank/DDBJ databases">
        <title>Chromosome-scale genome assembly of the Allis shad, Alosa alosa.</title>
        <authorList>
            <person name="Margot Z."/>
            <person name="Christophe K."/>
            <person name="Cabau C."/>
            <person name="Louis A."/>
            <person name="Berthelot C."/>
            <person name="Parey E."/>
            <person name="Roest Crollius H."/>
            <person name="Montfort J."/>
            <person name="Robinson-Rechavi M."/>
            <person name="Bucao C."/>
            <person name="Bouchez O."/>
            <person name="Gislard M."/>
            <person name="Lluch J."/>
            <person name="Milhes M."/>
            <person name="Lampietro C."/>
            <person name="Lopez Roques C."/>
            <person name="Donnadieu C."/>
            <person name="Braasch I."/>
            <person name="Desvignes T."/>
            <person name="Postlethwait J."/>
            <person name="Bobe J."/>
            <person name="Guiguen Y."/>
        </authorList>
    </citation>
    <scope>NUCLEOTIDE SEQUENCE</scope>
    <source>
        <strain evidence="4">M-15738</strain>
        <tissue evidence="4">Blood</tissue>
    </source>
</reference>
<organism evidence="4 5">
    <name type="scientific">Alosa alosa</name>
    <name type="common">allis shad</name>
    <dbReference type="NCBI Taxonomy" id="278164"/>
    <lineage>
        <taxon>Eukaryota</taxon>
        <taxon>Metazoa</taxon>
        <taxon>Chordata</taxon>
        <taxon>Craniata</taxon>
        <taxon>Vertebrata</taxon>
        <taxon>Euteleostomi</taxon>
        <taxon>Actinopterygii</taxon>
        <taxon>Neopterygii</taxon>
        <taxon>Teleostei</taxon>
        <taxon>Clupei</taxon>
        <taxon>Clupeiformes</taxon>
        <taxon>Clupeoidei</taxon>
        <taxon>Clupeidae</taxon>
        <taxon>Alosa</taxon>
    </lineage>
</organism>
<keyword evidence="3" id="KW-0472">Membrane</keyword>
<proteinExistence type="predicted"/>
<keyword evidence="1" id="KW-0175">Coiled coil</keyword>
<protein>
    <submittedName>
        <fullName evidence="4">Uncharacterized protein</fullName>
    </submittedName>
</protein>
<dbReference type="AlphaFoldDB" id="A0AAV6H6B4"/>
<sequence>MASVYTITTGETLNTHKSFKSRLPWGSCKNVSNITDCDVILAFCPVTSRVGTDIEAALRAIPEGKPLALVVLHHTFDSNYTLPDTKRFMKRPGCITVNCLFSDDGLMRCPCNDDAVRAVAKFLQQHGKRSPRGKLGLGLLMLILLCVAISNFREHSVNSEHSELIHTKKELELIQQEYKKLEGKLNKTINSLKEEVENCKELDRKANEKINSLEEEVENYKELNSEAKKEINSLKEEVENCKESDRKAKKYINSLKEEVEKYKELDSKANEKINSLEEEVENYKDLDWKANEKINYLKEEVESYKELDRKANETIISLKEEVESCKELERKANKNINYKLNEGKVNEKIESLKPISPSVENSLKRISLPDEVFSGLEGDTEKQEDKSSQLPCESSQNLEIKASHDTAVARNDEMDEKDKKSDKKAAINLIYVPLILSILILSGYSLYVIITTLATTLTTPPTIPNRPTTRKNLSSTENQQLRLDCVLSPQRCLPGSITTDLMAPNPNPSPILAPSRQLVLKDNFGSLKHQEPPTCTTPIMKNLSSTEDQQLRERQGCNNPYTPTTPSCNTPTCPIPNYPTTHISLEDNVGSLKHQESPTCTTPIMKNLSSTKDQQPRKRKRCNNPNPPITPKRPSRPTPTSLIPNYPTTHIGLEDNIGGLKHQEPPHTCTTPMMKKISSTKEQQLRKRKRSNNPNLPTTPKHPKRNNPNTPTPTYSQANTEKQDTTTTAISTPTHSQTNSNTEKQDTTTTPISTPTHSQGQKKTGKKKNKPHV</sequence>
<feature type="compositionally biased region" description="Basic and acidic residues" evidence="2">
    <location>
        <begin position="410"/>
        <end position="420"/>
    </location>
</feature>
<dbReference type="PANTHER" id="PTHR34488:SF1">
    <property type="entry name" value="SI:CH211-245H14.1-RELATED"/>
    <property type="match status" value="1"/>
</dbReference>